<evidence type="ECO:0000259" key="4">
    <source>
        <dbReference type="PROSITE" id="PS51391"/>
    </source>
</evidence>
<organism evidence="5 6">
    <name type="scientific">Meloidogyne floridensis</name>
    <dbReference type="NCBI Taxonomy" id="298350"/>
    <lineage>
        <taxon>Eukaryota</taxon>
        <taxon>Metazoa</taxon>
        <taxon>Ecdysozoa</taxon>
        <taxon>Nematoda</taxon>
        <taxon>Chromadorea</taxon>
        <taxon>Rhabditida</taxon>
        <taxon>Tylenchina</taxon>
        <taxon>Tylenchomorpha</taxon>
        <taxon>Tylenchoidea</taxon>
        <taxon>Meloidogynidae</taxon>
        <taxon>Meloidogyninae</taxon>
        <taxon>Meloidogyne</taxon>
    </lineage>
</organism>
<keyword evidence="3" id="KW-1133">Transmembrane helix</keyword>
<feature type="region of interest" description="Disordered" evidence="2">
    <location>
        <begin position="174"/>
        <end position="199"/>
    </location>
</feature>
<dbReference type="SUPFAM" id="SSF48464">
    <property type="entry name" value="ENTH/VHS domain"/>
    <property type="match status" value="1"/>
</dbReference>
<sequence>MHFLALCRLCTYWHFVVYALIGNLSLMPLLAICRYRPVLIIPAIRMSGFSEFTMRERLMKLTNTTHSIQTLSMWILHHQKKNADAILDTCERLLSLMNLANDVIQNARKKAPAFMNAFYEVLQPAVSHISKNADQYHRQLLERILSVWRERGIYSTENLDLLVNCLQETSISTPNLISDPESPIRTDSPLLPSGSPGSSLDNSKINLLRRLEDPASADVKIRQIIAAYPEAIANPLLLKEIKTSEGVAALMAKTVEAVPVVDAYCTRLQDELKERQNLQYLMADYIKALDQANERNKALLDSVKKGISRLDAEKKELAKHIDSLPADLNSSLVVFGIFRYGDDLSQIAGSTILPPLGELFTSS</sequence>
<evidence type="ECO:0000256" key="1">
    <source>
        <dbReference type="SAM" id="Coils"/>
    </source>
</evidence>
<proteinExistence type="predicted"/>
<reference evidence="6" key="1">
    <citation type="submission" date="2022-11" db="UniProtKB">
        <authorList>
            <consortium name="WormBaseParasite"/>
        </authorList>
    </citation>
    <scope>IDENTIFICATION</scope>
</reference>
<name>A0A915NFS6_9BILA</name>
<dbReference type="SMART" id="SM00582">
    <property type="entry name" value="RPR"/>
    <property type="match status" value="1"/>
</dbReference>
<dbReference type="Proteomes" id="UP000887560">
    <property type="component" value="Unplaced"/>
</dbReference>
<protein>
    <submittedName>
        <fullName evidence="6">CID domain-containing protein</fullName>
    </submittedName>
</protein>
<dbReference type="Pfam" id="PF04818">
    <property type="entry name" value="CID"/>
    <property type="match status" value="1"/>
</dbReference>
<feature type="domain" description="CID" evidence="4">
    <location>
        <begin position="46"/>
        <end position="170"/>
    </location>
</feature>
<keyword evidence="1" id="KW-0175">Coiled coil</keyword>
<dbReference type="AlphaFoldDB" id="A0A915NFS6"/>
<evidence type="ECO:0000313" key="5">
    <source>
        <dbReference type="Proteomes" id="UP000887560"/>
    </source>
</evidence>
<dbReference type="InterPro" id="IPR006569">
    <property type="entry name" value="CID_dom"/>
</dbReference>
<dbReference type="PROSITE" id="PS51391">
    <property type="entry name" value="CID"/>
    <property type="match status" value="1"/>
</dbReference>
<accession>A0A915NFS6</accession>
<dbReference type="GO" id="GO:0031124">
    <property type="term" value="P:mRNA 3'-end processing"/>
    <property type="evidence" value="ECO:0007669"/>
    <property type="project" value="TreeGrafter"/>
</dbReference>
<feature type="compositionally biased region" description="Low complexity" evidence="2">
    <location>
        <begin position="188"/>
        <end position="199"/>
    </location>
</feature>
<feature type="coiled-coil region" evidence="1">
    <location>
        <begin position="275"/>
        <end position="302"/>
    </location>
</feature>
<dbReference type="Pfam" id="PF16566">
    <property type="entry name" value="CREPT"/>
    <property type="match status" value="1"/>
</dbReference>
<dbReference type="InterPro" id="IPR008942">
    <property type="entry name" value="ENTH_VHS"/>
</dbReference>
<keyword evidence="3" id="KW-0472">Membrane</keyword>
<dbReference type="PANTHER" id="PTHR12460:SF0">
    <property type="entry name" value="CID DOMAIN-CONTAINING PROTEIN-RELATED"/>
    <property type="match status" value="1"/>
</dbReference>
<dbReference type="Gene3D" id="6.10.250.2560">
    <property type="match status" value="1"/>
</dbReference>
<evidence type="ECO:0000256" key="2">
    <source>
        <dbReference type="SAM" id="MobiDB-lite"/>
    </source>
</evidence>
<feature type="transmembrane region" description="Helical" evidence="3">
    <location>
        <begin position="12"/>
        <end position="32"/>
    </location>
</feature>
<dbReference type="GO" id="GO:0000993">
    <property type="term" value="F:RNA polymerase II complex binding"/>
    <property type="evidence" value="ECO:0007669"/>
    <property type="project" value="TreeGrafter"/>
</dbReference>
<dbReference type="Gene3D" id="1.25.40.90">
    <property type="match status" value="1"/>
</dbReference>
<evidence type="ECO:0000313" key="6">
    <source>
        <dbReference type="WBParaSite" id="scf7180000418151.g2128"/>
    </source>
</evidence>
<evidence type="ECO:0000256" key="3">
    <source>
        <dbReference type="SAM" id="Phobius"/>
    </source>
</evidence>
<dbReference type="WBParaSite" id="scf7180000418151.g2128">
    <property type="protein sequence ID" value="scf7180000418151.g2128"/>
    <property type="gene ID" value="scf7180000418151.g2128"/>
</dbReference>
<keyword evidence="5" id="KW-1185">Reference proteome</keyword>
<dbReference type="PANTHER" id="PTHR12460">
    <property type="entry name" value="CYCLIN-DEPENDENT KINASE INHIBITOR-RELATED PROTEIN"/>
    <property type="match status" value="1"/>
</dbReference>
<keyword evidence="3" id="KW-0812">Transmembrane</keyword>
<dbReference type="InterPro" id="IPR032337">
    <property type="entry name" value="RPRD1A/B_C"/>
</dbReference>